<dbReference type="SUPFAM" id="SSF52096">
    <property type="entry name" value="ClpP/crotonase"/>
    <property type="match status" value="1"/>
</dbReference>
<evidence type="ECO:0000313" key="3">
    <source>
        <dbReference type="Proteomes" id="UP000315673"/>
    </source>
</evidence>
<keyword evidence="1" id="KW-0802">TPR repeat</keyword>
<dbReference type="PROSITE" id="PS50005">
    <property type="entry name" value="TPR"/>
    <property type="match status" value="1"/>
</dbReference>
<name>A0A5B8LEZ0_9SPHN</name>
<dbReference type="Proteomes" id="UP000315673">
    <property type="component" value="Chromosome"/>
</dbReference>
<reference evidence="2 3" key="1">
    <citation type="submission" date="2019-07" db="EMBL/GenBank/DDBJ databases">
        <title>Full genome sequence of Sphingomonas sp. 4R-6-7(HKS19).</title>
        <authorList>
            <person name="Im W.-T."/>
        </authorList>
    </citation>
    <scope>NUCLEOTIDE SEQUENCE [LARGE SCALE GENOMIC DNA]</scope>
    <source>
        <strain evidence="2 3">HKS19</strain>
    </source>
</reference>
<dbReference type="EMBL" id="CP042306">
    <property type="protein sequence ID" value="QDZ06294.1"/>
    <property type="molecule type" value="Genomic_DNA"/>
</dbReference>
<dbReference type="KEGG" id="spai:FPZ24_01410"/>
<dbReference type="OrthoDB" id="9799367at2"/>
<dbReference type="InterPro" id="IPR019734">
    <property type="entry name" value="TPR_rpt"/>
</dbReference>
<dbReference type="Gene3D" id="1.25.40.10">
    <property type="entry name" value="Tetratricopeptide repeat domain"/>
    <property type="match status" value="1"/>
</dbReference>
<evidence type="ECO:0000313" key="2">
    <source>
        <dbReference type="EMBL" id="QDZ06294.1"/>
    </source>
</evidence>
<dbReference type="RefSeq" id="WP_146569378.1">
    <property type="nucleotide sequence ID" value="NZ_CP042306.1"/>
</dbReference>
<accession>A0A5B8LEZ0</accession>
<feature type="repeat" description="TPR" evidence="1">
    <location>
        <begin position="355"/>
        <end position="388"/>
    </location>
</feature>
<organism evidence="2 3">
    <name type="scientific">Sphingomonas panacisoli</name>
    <dbReference type="NCBI Taxonomy" id="1813879"/>
    <lineage>
        <taxon>Bacteria</taxon>
        <taxon>Pseudomonadati</taxon>
        <taxon>Pseudomonadota</taxon>
        <taxon>Alphaproteobacteria</taxon>
        <taxon>Sphingomonadales</taxon>
        <taxon>Sphingomonadaceae</taxon>
        <taxon>Sphingomonas</taxon>
    </lineage>
</organism>
<protein>
    <submittedName>
        <fullName evidence="2">Uncharacterized protein</fullName>
    </submittedName>
</protein>
<dbReference type="InterPro" id="IPR029045">
    <property type="entry name" value="ClpP/crotonase-like_dom_sf"/>
</dbReference>
<evidence type="ECO:0000256" key="1">
    <source>
        <dbReference type="PROSITE-ProRule" id="PRU00339"/>
    </source>
</evidence>
<dbReference type="Gene3D" id="3.90.226.10">
    <property type="entry name" value="2-enoyl-CoA Hydratase, Chain A, domain 1"/>
    <property type="match status" value="1"/>
</dbReference>
<keyword evidence="3" id="KW-1185">Reference proteome</keyword>
<dbReference type="SUPFAM" id="SSF48452">
    <property type="entry name" value="TPR-like"/>
    <property type="match status" value="1"/>
</dbReference>
<dbReference type="AlphaFoldDB" id="A0A5B8LEZ0"/>
<proteinExistence type="predicted"/>
<gene>
    <name evidence="2" type="ORF">FPZ24_01410</name>
</gene>
<dbReference type="InterPro" id="IPR011990">
    <property type="entry name" value="TPR-like_helical_dom_sf"/>
</dbReference>
<sequence>MPVDEAIRRASELVSRDNAMGPKLMAPLYLGMPDILQALKLSDRRDAATLTLRKGNRKWTVTVAAGAVDPPWPADTDISLVTPEGWVDARTGPQPIWLQAPLELHRMVALPQSNSLYIQLNRVGDLDGESLDQFGAKVLAQARAQKPRAVILDLRLNQGGNGDLRNGLVRDLIKIENDDTHLFVLTARGTFSASQFILDDLDRLSGAVFIGEPASSKPNSYGDAFRATLPNSGINVRSSIFWWQTGQGNDPWTWVDVAAPLTFADYAAGRDPALATAVGYQPRASLLALIRKAVETGGAGQVRGVMETYRNDPANRYANIVQAIWDAAEAIDADKRTDLAFEVSEQGVRLFPASADTWYLHALLAEELGRKEAAATAAKRVLSIDPSNRNAVSLLERVQAPS</sequence>